<feature type="compositionally biased region" description="Polar residues" evidence="1">
    <location>
        <begin position="157"/>
        <end position="182"/>
    </location>
</feature>
<evidence type="ECO:0000313" key="3">
    <source>
        <dbReference type="Proteomes" id="UP000239156"/>
    </source>
</evidence>
<dbReference type="VEuPathDB" id="FungiDB:PSTT_05890"/>
<feature type="region of interest" description="Disordered" evidence="1">
    <location>
        <begin position="245"/>
        <end position="321"/>
    </location>
</feature>
<gene>
    <name evidence="2" type="ORF">PSTT_05890</name>
</gene>
<evidence type="ECO:0000256" key="1">
    <source>
        <dbReference type="SAM" id="MobiDB-lite"/>
    </source>
</evidence>
<accession>A0A2S4VM66</accession>
<dbReference type="AlphaFoldDB" id="A0A2S4VM66"/>
<sequence length="321" mass="34268">MEKVVLIYKDASKKTRALTEQANSKQFSEEYLIEDMRGCLNTIKLTNMMISDDVAKHSIGSEVWGVPSLRSWYLPGTAVVGNVGGRHKAERRYTRRNGSGKAAASLSAEWQWQGGGITQRRVAVARWQHHSAQSGSGIRRSTAAAASGGAWRWHQHGGSSVWRQQLAEQHGGSSNWRSNTAAAATDGAQRRQQLMEHSSGSNCRSTAAVATGGAQRRQRLAEHSGGSNWRSTAVWRAALQAPNPLQALPNPLSSSTAAAATGGAQRRQQLAEHSGGSNWRSTAAAATGGAQRQQHSARHGGGSSVWRSNTAAAATDGAQSW</sequence>
<dbReference type="EMBL" id="PKSL01000044">
    <property type="protein sequence ID" value="POW10654.1"/>
    <property type="molecule type" value="Genomic_DNA"/>
</dbReference>
<evidence type="ECO:0000313" key="2">
    <source>
        <dbReference type="EMBL" id="POW10654.1"/>
    </source>
</evidence>
<keyword evidence="3" id="KW-1185">Reference proteome</keyword>
<reference evidence="2" key="1">
    <citation type="submission" date="2017-12" db="EMBL/GenBank/DDBJ databases">
        <title>Gene loss provides genomic basis for host adaptation in cereal stripe rust fungi.</title>
        <authorList>
            <person name="Xia C."/>
        </authorList>
    </citation>
    <scope>NUCLEOTIDE SEQUENCE [LARGE SCALE GENOMIC DNA]</scope>
    <source>
        <strain evidence="2">93-210</strain>
    </source>
</reference>
<organism evidence="2 3">
    <name type="scientific">Puccinia striiformis</name>
    <dbReference type="NCBI Taxonomy" id="27350"/>
    <lineage>
        <taxon>Eukaryota</taxon>
        <taxon>Fungi</taxon>
        <taxon>Dikarya</taxon>
        <taxon>Basidiomycota</taxon>
        <taxon>Pucciniomycotina</taxon>
        <taxon>Pucciniomycetes</taxon>
        <taxon>Pucciniales</taxon>
        <taxon>Pucciniaceae</taxon>
        <taxon>Puccinia</taxon>
    </lineage>
</organism>
<comment type="caution">
    <text evidence="2">The sequence shown here is derived from an EMBL/GenBank/DDBJ whole genome shotgun (WGS) entry which is preliminary data.</text>
</comment>
<name>A0A2S4VM66_9BASI</name>
<feature type="compositionally biased region" description="Polar residues" evidence="1">
    <location>
        <begin position="190"/>
        <end position="205"/>
    </location>
</feature>
<feature type="region of interest" description="Disordered" evidence="1">
    <location>
        <begin position="128"/>
        <end position="228"/>
    </location>
</feature>
<dbReference type="Proteomes" id="UP000239156">
    <property type="component" value="Unassembled WGS sequence"/>
</dbReference>
<dbReference type="VEuPathDB" id="FungiDB:PSHT_04288"/>
<feature type="compositionally biased region" description="Low complexity" evidence="1">
    <location>
        <begin position="245"/>
        <end position="268"/>
    </location>
</feature>
<proteinExistence type="predicted"/>
<protein>
    <submittedName>
        <fullName evidence="2">Uncharacterized protein</fullName>
    </submittedName>
</protein>
<feature type="compositionally biased region" description="Low complexity" evidence="1">
    <location>
        <begin position="134"/>
        <end position="150"/>
    </location>
</feature>
<feature type="compositionally biased region" description="Polar residues" evidence="1">
    <location>
        <begin position="305"/>
        <end position="321"/>
    </location>
</feature>